<dbReference type="OrthoDB" id="10593465at2759"/>
<name>J9BB80_WUCBA</name>
<organism evidence="1 3">
    <name type="scientific">Wuchereria bancrofti</name>
    <dbReference type="NCBI Taxonomy" id="6293"/>
    <lineage>
        <taxon>Eukaryota</taxon>
        <taxon>Metazoa</taxon>
        <taxon>Ecdysozoa</taxon>
        <taxon>Nematoda</taxon>
        <taxon>Chromadorea</taxon>
        <taxon>Rhabditida</taxon>
        <taxon>Spirurina</taxon>
        <taxon>Spiruromorpha</taxon>
        <taxon>Filarioidea</taxon>
        <taxon>Onchocercidae</taxon>
        <taxon>Wuchereria</taxon>
    </lineage>
</organism>
<dbReference type="Proteomes" id="UP000004810">
    <property type="component" value="Unassembled WGS sequence"/>
</dbReference>
<proteinExistence type="predicted"/>
<sequence length="99" mass="10965">MAKISPTIEQNPMNVIVISDITFENKSIERSGILSTKLIDMEERNTNHSKLILSINSYAPHHVILVHNELVLITAVCLAGPSFTCFPLSHSLPLLISKD</sequence>
<evidence type="ECO:0000313" key="3">
    <source>
        <dbReference type="Proteomes" id="UP000004810"/>
    </source>
</evidence>
<evidence type="ECO:0000313" key="4">
    <source>
        <dbReference type="Proteomes" id="UP000270924"/>
    </source>
</evidence>
<reference evidence="3" key="1">
    <citation type="submission" date="2012-08" db="EMBL/GenBank/DDBJ databases">
        <title>The Genome Sequence of Wuchereria bancrofti.</title>
        <authorList>
            <person name="Nutman T.B."/>
            <person name="Fink D.L."/>
            <person name="Russ C."/>
            <person name="Young S."/>
            <person name="Zeng Q."/>
            <person name="Koehrsen M."/>
            <person name="Alvarado L."/>
            <person name="Berlin A."/>
            <person name="Chapman S.B."/>
            <person name="Chen Z."/>
            <person name="Freedman E."/>
            <person name="Gellesch M."/>
            <person name="Goldberg J."/>
            <person name="Griggs A."/>
            <person name="Gujja S."/>
            <person name="Heilman E.R."/>
            <person name="Heiman D."/>
            <person name="Hepburn T."/>
            <person name="Howarth C."/>
            <person name="Jen D."/>
            <person name="Larson L."/>
            <person name="Lewis B."/>
            <person name="Mehta T."/>
            <person name="Park D."/>
            <person name="Pearson M."/>
            <person name="Roberts A."/>
            <person name="Saif S."/>
            <person name="Shea T."/>
            <person name="Shenoy N."/>
            <person name="Sisk P."/>
            <person name="Stolte C."/>
            <person name="Sykes S."/>
            <person name="Walk T."/>
            <person name="White J."/>
            <person name="Yandava C."/>
            <person name="Haas B."/>
            <person name="Henn M.R."/>
            <person name="Nusbaum C."/>
            <person name="Birren B."/>
        </authorList>
    </citation>
    <scope>NUCLEOTIDE SEQUENCE [LARGE SCALE GENOMIC DNA]</scope>
    <source>
        <strain evidence="3">NA</strain>
    </source>
</reference>
<protein>
    <submittedName>
        <fullName evidence="1">Uncharacterized protein</fullName>
    </submittedName>
</protein>
<dbReference type="EMBL" id="UYWW01000191">
    <property type="protein sequence ID" value="VDM07672.1"/>
    <property type="molecule type" value="Genomic_DNA"/>
</dbReference>
<accession>J9BB80</accession>
<gene>
    <name evidence="2" type="ORF">WBA_LOCUS1058</name>
    <name evidence="1" type="ORF">WUBG_04688</name>
</gene>
<reference evidence="2 4" key="3">
    <citation type="submission" date="2018-11" db="EMBL/GenBank/DDBJ databases">
        <authorList>
            <consortium name="Pathogen Informatics"/>
        </authorList>
    </citation>
    <scope>NUCLEOTIDE SEQUENCE [LARGE SCALE GENOMIC DNA]</scope>
</reference>
<dbReference type="Proteomes" id="UP000270924">
    <property type="component" value="Unassembled WGS sequence"/>
</dbReference>
<evidence type="ECO:0000313" key="1">
    <source>
        <dbReference type="EMBL" id="EJW84400.1"/>
    </source>
</evidence>
<evidence type="ECO:0000313" key="2">
    <source>
        <dbReference type="EMBL" id="VDM07672.1"/>
    </source>
</evidence>
<keyword evidence="4" id="KW-1185">Reference proteome</keyword>
<dbReference type="EMBL" id="ADBV01001641">
    <property type="protein sequence ID" value="EJW84400.1"/>
    <property type="molecule type" value="Genomic_DNA"/>
</dbReference>
<dbReference type="AlphaFoldDB" id="J9BB80"/>
<reference evidence="1" key="2">
    <citation type="submission" date="2012-08" db="EMBL/GenBank/DDBJ databases">
        <title>The Genome Sequence of Wuchereria bancrofti.</title>
        <authorList>
            <consortium name="The Broad Institute Genome Sequencing Platform"/>
            <consortium name="Broad Institute Genome Sequencing Center for Infectious Disease"/>
            <person name="Nutman T.B."/>
            <person name="Fink D.L."/>
            <person name="Russ C."/>
            <person name="Young S."/>
            <person name="Zeng Q."/>
            <person name="Koehrsen M."/>
            <person name="Alvarado L."/>
            <person name="Berlin A."/>
            <person name="Borenstein D."/>
            <person name="Chapman S.B."/>
            <person name="Chen Z."/>
            <person name="Engels R."/>
            <person name="Freedman E."/>
            <person name="Gellesch M."/>
            <person name="Goldberg J."/>
            <person name="Griggs A."/>
            <person name="Gujja S."/>
            <person name="Heilman E.R."/>
            <person name="Heiman D."/>
            <person name="Hepburn T."/>
            <person name="Howarth C."/>
            <person name="Jen D."/>
            <person name="Larson L."/>
            <person name="Lewis B."/>
            <person name="Mehta T."/>
            <person name="Park D."/>
            <person name="Pearson M."/>
            <person name="Richards J."/>
            <person name="Roberts A."/>
            <person name="Saif S."/>
            <person name="Shea T."/>
            <person name="Shenoy N."/>
            <person name="Sisk P."/>
            <person name="Stolte C."/>
            <person name="Sykes S."/>
            <person name="Walk T."/>
            <person name="White J."/>
            <person name="Yandava C."/>
            <person name="Haas B."/>
            <person name="Henn M.R."/>
            <person name="Nusbaum C."/>
            <person name="Birren B."/>
        </authorList>
    </citation>
    <scope>NUCLEOTIDE SEQUENCE</scope>
</reference>